<name>A0ABU0GND7_9CELL</name>
<dbReference type="Pfam" id="PF04542">
    <property type="entry name" value="Sigma70_r2"/>
    <property type="match status" value="1"/>
</dbReference>
<evidence type="ECO:0000256" key="5">
    <source>
        <dbReference type="ARBA" id="ARBA00023163"/>
    </source>
</evidence>
<dbReference type="InterPro" id="IPR013249">
    <property type="entry name" value="RNA_pol_sigma70_r4_t2"/>
</dbReference>
<keyword evidence="4" id="KW-0238">DNA-binding</keyword>
<evidence type="ECO:0000313" key="9">
    <source>
        <dbReference type="Proteomes" id="UP001240250"/>
    </source>
</evidence>
<dbReference type="RefSeq" id="WP_082740320.1">
    <property type="nucleotide sequence ID" value="NZ_JAUSVM010000001.1"/>
</dbReference>
<dbReference type="PANTHER" id="PTHR43133">
    <property type="entry name" value="RNA POLYMERASE ECF-TYPE SIGMA FACTO"/>
    <property type="match status" value="1"/>
</dbReference>
<dbReference type="InterPro" id="IPR007627">
    <property type="entry name" value="RNA_pol_sigma70_r2"/>
</dbReference>
<dbReference type="SUPFAM" id="SSF88946">
    <property type="entry name" value="Sigma2 domain of RNA polymerase sigma factors"/>
    <property type="match status" value="1"/>
</dbReference>
<dbReference type="InterPro" id="IPR014284">
    <property type="entry name" value="RNA_pol_sigma-70_dom"/>
</dbReference>
<comment type="caution">
    <text evidence="8">The sequence shown here is derived from an EMBL/GenBank/DDBJ whole genome shotgun (WGS) entry which is preliminary data.</text>
</comment>
<keyword evidence="3" id="KW-0731">Sigma factor</keyword>
<evidence type="ECO:0000256" key="4">
    <source>
        <dbReference type="ARBA" id="ARBA00023125"/>
    </source>
</evidence>
<dbReference type="Proteomes" id="UP001240250">
    <property type="component" value="Unassembled WGS sequence"/>
</dbReference>
<proteinExistence type="inferred from homology"/>
<dbReference type="InterPro" id="IPR039425">
    <property type="entry name" value="RNA_pol_sigma-70-like"/>
</dbReference>
<dbReference type="Gene3D" id="1.10.10.10">
    <property type="entry name" value="Winged helix-like DNA-binding domain superfamily/Winged helix DNA-binding domain"/>
    <property type="match status" value="1"/>
</dbReference>
<dbReference type="InterPro" id="IPR013324">
    <property type="entry name" value="RNA_pol_sigma_r3/r4-like"/>
</dbReference>
<evidence type="ECO:0000259" key="7">
    <source>
        <dbReference type="Pfam" id="PF08281"/>
    </source>
</evidence>
<dbReference type="NCBIfam" id="TIGR02937">
    <property type="entry name" value="sigma70-ECF"/>
    <property type="match status" value="1"/>
</dbReference>
<evidence type="ECO:0000256" key="1">
    <source>
        <dbReference type="ARBA" id="ARBA00010641"/>
    </source>
</evidence>
<dbReference type="InterPro" id="IPR036388">
    <property type="entry name" value="WH-like_DNA-bd_sf"/>
</dbReference>
<feature type="domain" description="RNA polymerase sigma-70 region 2" evidence="6">
    <location>
        <begin position="27"/>
        <end position="93"/>
    </location>
</feature>
<reference evidence="8 9" key="1">
    <citation type="submission" date="2023-07" db="EMBL/GenBank/DDBJ databases">
        <title>Sequencing the genomes of 1000 actinobacteria strains.</title>
        <authorList>
            <person name="Klenk H.-P."/>
        </authorList>
    </citation>
    <scope>NUCLEOTIDE SEQUENCE [LARGE SCALE GENOMIC DNA]</scope>
    <source>
        <strain evidence="8 9">DSM 14785</strain>
    </source>
</reference>
<evidence type="ECO:0000256" key="2">
    <source>
        <dbReference type="ARBA" id="ARBA00023015"/>
    </source>
</evidence>
<dbReference type="InterPro" id="IPR013325">
    <property type="entry name" value="RNA_pol_sigma_r2"/>
</dbReference>
<keyword evidence="9" id="KW-1185">Reference proteome</keyword>
<keyword evidence="5" id="KW-0804">Transcription</keyword>
<sequence length="194" mass="21067">MPATQGATRAPDDVPREAPDDVLDRLARERGRALFGYAYLLCGDARTAEDLVQDALVRTFARVRGGTDVVAAEHYVRTAVLRGHLDAVRRRARWAAVRHLLHVPGDDESRDHADAVGTGSAVHAALAALAPQERVAVVLRHVEDLTVPEVAHRMGLADGTVKRYLSTASAKLADRLGRDVDEDDDVSVRTRGAR</sequence>
<organism evidence="8 9">
    <name type="scientific">Cellulomonas iranensis</name>
    <dbReference type="NCBI Taxonomy" id="76862"/>
    <lineage>
        <taxon>Bacteria</taxon>
        <taxon>Bacillati</taxon>
        <taxon>Actinomycetota</taxon>
        <taxon>Actinomycetes</taxon>
        <taxon>Micrococcales</taxon>
        <taxon>Cellulomonadaceae</taxon>
        <taxon>Cellulomonas</taxon>
    </lineage>
</organism>
<accession>A0ABU0GND7</accession>
<dbReference type="PANTHER" id="PTHR43133:SF50">
    <property type="entry name" value="ECF RNA POLYMERASE SIGMA FACTOR SIGM"/>
    <property type="match status" value="1"/>
</dbReference>
<evidence type="ECO:0000256" key="3">
    <source>
        <dbReference type="ARBA" id="ARBA00023082"/>
    </source>
</evidence>
<protein>
    <submittedName>
        <fullName evidence="8">RNA polymerase sigma factor (Sigma-70 family)</fullName>
    </submittedName>
</protein>
<comment type="similarity">
    <text evidence="1">Belongs to the sigma-70 factor family. ECF subfamily.</text>
</comment>
<dbReference type="SUPFAM" id="SSF88659">
    <property type="entry name" value="Sigma3 and sigma4 domains of RNA polymerase sigma factors"/>
    <property type="match status" value="1"/>
</dbReference>
<feature type="domain" description="RNA polymerase sigma factor 70 region 4 type 2" evidence="7">
    <location>
        <begin position="121"/>
        <end position="172"/>
    </location>
</feature>
<dbReference type="Gene3D" id="1.10.1740.10">
    <property type="match status" value="1"/>
</dbReference>
<evidence type="ECO:0000313" key="8">
    <source>
        <dbReference type="EMBL" id="MDQ0426100.1"/>
    </source>
</evidence>
<keyword evidence="2" id="KW-0805">Transcription regulation</keyword>
<dbReference type="Pfam" id="PF08281">
    <property type="entry name" value="Sigma70_r4_2"/>
    <property type="match status" value="1"/>
</dbReference>
<evidence type="ECO:0000259" key="6">
    <source>
        <dbReference type="Pfam" id="PF04542"/>
    </source>
</evidence>
<dbReference type="EMBL" id="JAUSVM010000001">
    <property type="protein sequence ID" value="MDQ0426100.1"/>
    <property type="molecule type" value="Genomic_DNA"/>
</dbReference>
<gene>
    <name evidence="8" type="ORF">JO380_002481</name>
</gene>